<gene>
    <name evidence="14" type="primary">LOC111120918</name>
</gene>
<dbReference type="Pfam" id="PF06239">
    <property type="entry name" value="ECSIT_N"/>
    <property type="match status" value="1"/>
</dbReference>
<evidence type="ECO:0000313" key="13">
    <source>
        <dbReference type="Proteomes" id="UP000694844"/>
    </source>
</evidence>
<evidence type="ECO:0000256" key="7">
    <source>
        <dbReference type="ARBA" id="ARBA00022588"/>
    </source>
</evidence>
<keyword evidence="7" id="KW-0399">Innate immunity</keyword>
<dbReference type="Pfam" id="PF14784">
    <property type="entry name" value="ECSIT_C"/>
    <property type="match status" value="1"/>
</dbReference>
<dbReference type="PANTHER" id="PTHR13113">
    <property type="entry name" value="ECSIT EVOLUTIONARILY CONSERVED SIGNALING INTERMEDIATE IN TOLL PATHWAYS"/>
    <property type="match status" value="1"/>
</dbReference>
<comment type="similarity">
    <text evidence="4">Belongs to the ECSIT family.</text>
</comment>
<dbReference type="GO" id="GO:0007178">
    <property type="term" value="P:cell surface receptor protein serine/threonine kinase signaling pathway"/>
    <property type="evidence" value="ECO:0007669"/>
    <property type="project" value="TreeGrafter"/>
</dbReference>
<evidence type="ECO:0000256" key="4">
    <source>
        <dbReference type="ARBA" id="ARBA00007674"/>
    </source>
</evidence>
<name>A0A8B8CPF1_CRAVI</name>
<evidence type="ECO:0000256" key="5">
    <source>
        <dbReference type="ARBA" id="ARBA00019998"/>
    </source>
</evidence>
<dbReference type="GO" id="GO:0005739">
    <property type="term" value="C:mitochondrion"/>
    <property type="evidence" value="ECO:0007669"/>
    <property type="project" value="UniProtKB-SubCell"/>
</dbReference>
<proteinExistence type="inferred from homology"/>
<keyword evidence="6" id="KW-0963">Cytoplasm</keyword>
<reference evidence="14" key="1">
    <citation type="submission" date="2025-08" db="UniProtKB">
        <authorList>
            <consortium name="RefSeq"/>
        </authorList>
    </citation>
    <scope>IDENTIFICATION</scope>
    <source>
        <tissue evidence="14">Whole sample</tissue>
    </source>
</reference>
<protein>
    <recommendedName>
        <fullName evidence="5">Evolutionarily conserved signaling intermediate in Toll pathway, mitochondrial</fullName>
    </recommendedName>
</protein>
<keyword evidence="13" id="KW-1185">Reference proteome</keyword>
<evidence type="ECO:0000256" key="3">
    <source>
        <dbReference type="ARBA" id="ARBA00004496"/>
    </source>
</evidence>
<evidence type="ECO:0000256" key="10">
    <source>
        <dbReference type="ARBA" id="ARBA00023128"/>
    </source>
</evidence>
<keyword evidence="10" id="KW-0496">Mitochondrion</keyword>
<evidence type="ECO:0000256" key="8">
    <source>
        <dbReference type="ARBA" id="ARBA00022859"/>
    </source>
</evidence>
<evidence type="ECO:0000256" key="11">
    <source>
        <dbReference type="ARBA" id="ARBA00023242"/>
    </source>
</evidence>
<dbReference type="AlphaFoldDB" id="A0A8B8CPF1"/>
<keyword evidence="11" id="KW-0539">Nucleus</keyword>
<evidence type="ECO:0000313" key="14">
    <source>
        <dbReference type="RefSeq" id="XP_022317670.1"/>
    </source>
</evidence>
<evidence type="ECO:0000256" key="6">
    <source>
        <dbReference type="ARBA" id="ARBA00022490"/>
    </source>
</evidence>
<evidence type="ECO:0000256" key="1">
    <source>
        <dbReference type="ARBA" id="ARBA00004123"/>
    </source>
</evidence>
<dbReference type="PANTHER" id="PTHR13113:SF1">
    <property type="entry name" value="EVOLUTIONARILY CONSERVED SIGNALING INTERMEDIATE IN TOLL PATHWAY, MITOCHONDRIAL"/>
    <property type="match status" value="1"/>
</dbReference>
<dbReference type="KEGG" id="cvn:111120918"/>
<dbReference type="GO" id="GO:0045087">
    <property type="term" value="P:innate immune response"/>
    <property type="evidence" value="ECO:0007669"/>
    <property type="project" value="UniProtKB-KW"/>
</dbReference>
<dbReference type="InterPro" id="IPR010418">
    <property type="entry name" value="ECSIT"/>
</dbReference>
<accession>A0A8B8CPF1</accession>
<keyword evidence="8" id="KW-0391">Immunity</keyword>
<keyword evidence="9" id="KW-0809">Transit peptide</keyword>
<sequence>MMQRQFLVCIRSLLSPDALFVQASIDGKSQIRKYHQTAPTMFYKRFMNREGKKALKKKEEEDSEIDAKLVEDKVQGLEKVSKIPYKIRVATYEGTADRFLNRIFKQVEESGEKSEKSFNTAIKIYKLNAGLYMRGHIEFGDLALSKLEEYELQYNLEVYKMIFSIFPEGKYLPKSKIDAEFVPFPRQQDAALKVLSKMMDNGVIPDEEFGRMIISRFSQRSKVFARYMRMLYWMPKFKYMNPWPVPRPPPKDPIQLAVMALKRMSFDIQTKITVVNNSQDGDSASEKFIASAQSPKQIDLLSKHGPSKPIIVEGEHYVYLRKIQQKVFFLKTDPEKEIMSDDPDYYKAMEDKEDEELFDFTTPMSEEEQTAIVPKKSVHEQEDGTVYAMCITSDSSKESIQDWIQFLQTSNPALQHIPVLFRIRDADFLLNETIKQEEEE</sequence>
<comment type="subcellular location">
    <subcellularLocation>
        <location evidence="3">Cytoplasm</location>
    </subcellularLocation>
    <subcellularLocation>
        <location evidence="2">Mitochondrion</location>
    </subcellularLocation>
    <subcellularLocation>
        <location evidence="1">Nucleus</location>
    </subcellularLocation>
</comment>
<dbReference type="Proteomes" id="UP000694844">
    <property type="component" value="Chromosome 2"/>
</dbReference>
<dbReference type="RefSeq" id="XP_022317670.1">
    <property type="nucleotide sequence ID" value="XM_022461962.1"/>
</dbReference>
<evidence type="ECO:0000256" key="9">
    <source>
        <dbReference type="ARBA" id="ARBA00022946"/>
    </source>
</evidence>
<dbReference type="GeneID" id="111120918"/>
<organism evidence="13 14">
    <name type="scientific">Crassostrea virginica</name>
    <name type="common">Eastern oyster</name>
    <dbReference type="NCBI Taxonomy" id="6565"/>
    <lineage>
        <taxon>Eukaryota</taxon>
        <taxon>Metazoa</taxon>
        <taxon>Spiralia</taxon>
        <taxon>Lophotrochozoa</taxon>
        <taxon>Mollusca</taxon>
        <taxon>Bivalvia</taxon>
        <taxon>Autobranchia</taxon>
        <taxon>Pteriomorphia</taxon>
        <taxon>Ostreida</taxon>
        <taxon>Ostreoidea</taxon>
        <taxon>Ostreidae</taxon>
        <taxon>Crassostrea</taxon>
    </lineage>
</organism>
<dbReference type="InterPro" id="IPR046448">
    <property type="entry name" value="ECSIT_N"/>
</dbReference>
<dbReference type="OrthoDB" id="10064298at2759"/>
<feature type="domain" description="ECSIT C-terminal" evidence="12">
    <location>
        <begin position="294"/>
        <end position="424"/>
    </location>
</feature>
<evidence type="ECO:0000256" key="2">
    <source>
        <dbReference type="ARBA" id="ARBA00004173"/>
    </source>
</evidence>
<dbReference type="InterPro" id="IPR029342">
    <property type="entry name" value="ECIST_C"/>
</dbReference>
<dbReference type="GO" id="GO:0005634">
    <property type="term" value="C:nucleus"/>
    <property type="evidence" value="ECO:0007669"/>
    <property type="project" value="UniProtKB-SubCell"/>
</dbReference>
<evidence type="ECO:0000259" key="12">
    <source>
        <dbReference type="SMART" id="SM01284"/>
    </source>
</evidence>
<dbReference type="SMART" id="SM01284">
    <property type="entry name" value="ECSIT_Cterm"/>
    <property type="match status" value="1"/>
</dbReference>